<dbReference type="InterPro" id="IPR050361">
    <property type="entry name" value="MPP/UQCRC_Complex"/>
</dbReference>
<gene>
    <name evidence="5" type="ORF">A2846_04955</name>
</gene>
<comment type="similarity">
    <text evidence="1 2">Belongs to the peptidase M16 family.</text>
</comment>
<dbReference type="Pfam" id="PF00675">
    <property type="entry name" value="Peptidase_M16"/>
    <property type="match status" value="1"/>
</dbReference>
<evidence type="ECO:0000313" key="5">
    <source>
        <dbReference type="EMBL" id="OGE83320.1"/>
    </source>
</evidence>
<accession>A0A1F5P135</accession>
<dbReference type="GO" id="GO:0006508">
    <property type="term" value="P:proteolysis"/>
    <property type="evidence" value="ECO:0007669"/>
    <property type="project" value="InterPro"/>
</dbReference>
<dbReference type="Gene3D" id="3.30.830.10">
    <property type="entry name" value="Metalloenzyme, LuxS/M16 peptidase-like"/>
    <property type="match status" value="2"/>
</dbReference>
<feature type="domain" description="Peptidase M16 N-terminal" evidence="3">
    <location>
        <begin position="21"/>
        <end position="160"/>
    </location>
</feature>
<dbReference type="AlphaFoldDB" id="A0A1F5P135"/>
<evidence type="ECO:0008006" key="7">
    <source>
        <dbReference type="Google" id="ProtNLM"/>
    </source>
</evidence>
<dbReference type="InterPro" id="IPR001431">
    <property type="entry name" value="Pept_M16_Zn_BS"/>
</dbReference>
<dbReference type="Pfam" id="PF05193">
    <property type="entry name" value="Peptidase_M16_C"/>
    <property type="match status" value="1"/>
</dbReference>
<dbReference type="PANTHER" id="PTHR11851:SF49">
    <property type="entry name" value="MITOCHONDRIAL-PROCESSING PEPTIDASE SUBUNIT ALPHA"/>
    <property type="match status" value="1"/>
</dbReference>
<dbReference type="InterPro" id="IPR011249">
    <property type="entry name" value="Metalloenz_LuxS/M16"/>
</dbReference>
<evidence type="ECO:0000259" key="4">
    <source>
        <dbReference type="Pfam" id="PF05193"/>
    </source>
</evidence>
<protein>
    <recommendedName>
        <fullName evidence="7">Peptidase M16</fullName>
    </recommendedName>
</protein>
<dbReference type="Proteomes" id="UP000176339">
    <property type="component" value="Unassembled WGS sequence"/>
</dbReference>
<proteinExistence type="inferred from homology"/>
<evidence type="ECO:0000313" key="6">
    <source>
        <dbReference type="Proteomes" id="UP000176339"/>
    </source>
</evidence>
<sequence length="420" mass="47845">MYKKQVLKNGLTILKVPIRGAKSALVDLFVKIGSRHEQKRVNGISHFLEHLFFKGSSKYPTAQDLSHALDAIGAEYNANTGKEHTQYYIKAAKKHLPFIFDVLTDMLQRPAFAEAEIEREKGVIIEEINMYEDTPMRHVEDVLEEVMWPDQPLGRNIAGTKDVIRKIKRRDFLDYVSAYYQPQNMILAVSGAYDERALDKMIAQMWGRVKNQRSPRWRKAVEKQTVPSIQIAPKKTEQLHLALGFRSYDYNHPSYITQLVLATILGGGMSSRLFDEIREKRGLAYYVKAAPSNYQDTGLFVIQAGVRQGSLTESIKVIISELKRIRDVSVPDRELNKAREYIKGTLTLSLEDSEALLGWYLDQIAFRHKVLEPDEAFAAVDKVTAEAIQKLAKDIFQSSKLNLAVVGTGNTRDIKKLLRF</sequence>
<organism evidence="5 6">
    <name type="scientific">Candidatus Doudnabacteria bacterium RIFCSPHIGHO2_01_FULL_49_9</name>
    <dbReference type="NCBI Taxonomy" id="1817827"/>
    <lineage>
        <taxon>Bacteria</taxon>
        <taxon>Candidatus Doudnaibacteriota</taxon>
    </lineage>
</organism>
<comment type="caution">
    <text evidence="5">The sequence shown here is derived from an EMBL/GenBank/DDBJ whole genome shotgun (WGS) entry which is preliminary data.</text>
</comment>
<dbReference type="InterPro" id="IPR007863">
    <property type="entry name" value="Peptidase_M16_C"/>
</dbReference>
<reference evidence="5 6" key="1">
    <citation type="journal article" date="2016" name="Nat. Commun.">
        <title>Thousands of microbial genomes shed light on interconnected biogeochemical processes in an aquifer system.</title>
        <authorList>
            <person name="Anantharaman K."/>
            <person name="Brown C.T."/>
            <person name="Hug L.A."/>
            <person name="Sharon I."/>
            <person name="Castelle C.J."/>
            <person name="Probst A.J."/>
            <person name="Thomas B.C."/>
            <person name="Singh A."/>
            <person name="Wilkins M.J."/>
            <person name="Karaoz U."/>
            <person name="Brodie E.L."/>
            <person name="Williams K.H."/>
            <person name="Hubbard S.S."/>
            <person name="Banfield J.F."/>
        </authorList>
    </citation>
    <scope>NUCLEOTIDE SEQUENCE [LARGE SCALE GENOMIC DNA]</scope>
</reference>
<dbReference type="InterPro" id="IPR011765">
    <property type="entry name" value="Pept_M16_N"/>
</dbReference>
<dbReference type="PROSITE" id="PS00143">
    <property type="entry name" value="INSULINASE"/>
    <property type="match status" value="1"/>
</dbReference>
<feature type="domain" description="Peptidase M16 C-terminal" evidence="4">
    <location>
        <begin position="166"/>
        <end position="340"/>
    </location>
</feature>
<dbReference type="GO" id="GO:0046872">
    <property type="term" value="F:metal ion binding"/>
    <property type="evidence" value="ECO:0007669"/>
    <property type="project" value="InterPro"/>
</dbReference>
<dbReference type="SUPFAM" id="SSF63411">
    <property type="entry name" value="LuxS/MPP-like metallohydrolase"/>
    <property type="match status" value="2"/>
</dbReference>
<evidence type="ECO:0000256" key="2">
    <source>
        <dbReference type="RuleBase" id="RU004447"/>
    </source>
</evidence>
<dbReference type="EMBL" id="MFEN01000047">
    <property type="protein sequence ID" value="OGE83320.1"/>
    <property type="molecule type" value="Genomic_DNA"/>
</dbReference>
<dbReference type="GO" id="GO:0004222">
    <property type="term" value="F:metalloendopeptidase activity"/>
    <property type="evidence" value="ECO:0007669"/>
    <property type="project" value="InterPro"/>
</dbReference>
<name>A0A1F5P135_9BACT</name>
<dbReference type="PANTHER" id="PTHR11851">
    <property type="entry name" value="METALLOPROTEASE"/>
    <property type="match status" value="1"/>
</dbReference>
<evidence type="ECO:0000256" key="1">
    <source>
        <dbReference type="ARBA" id="ARBA00007261"/>
    </source>
</evidence>
<evidence type="ECO:0000259" key="3">
    <source>
        <dbReference type="Pfam" id="PF00675"/>
    </source>
</evidence>